<reference evidence="7" key="1">
    <citation type="submission" date="2016-11" db="EMBL/GenBank/DDBJ databases">
        <authorList>
            <person name="Varghese N."/>
            <person name="Submissions S."/>
        </authorList>
    </citation>
    <scope>NUCLEOTIDE SEQUENCE [LARGE SCALE GENOMIC DNA]</scope>
    <source>
        <strain evidence="7">DSM 15449</strain>
    </source>
</reference>
<evidence type="ECO:0000256" key="1">
    <source>
        <dbReference type="ARBA" id="ARBA00022448"/>
    </source>
</evidence>
<dbReference type="PANTHER" id="PTHR43790:SF9">
    <property type="entry name" value="GALACTOFURANOSE TRANSPORTER ATP-BINDING PROTEIN YTFR"/>
    <property type="match status" value="1"/>
</dbReference>
<sequence>MSLLQVRNLDKTFGQNYALSGVSLTIEAGEIHALVGENGAGKSTFIKLITGVYQPDGGDIFWQGEKVGIKNPRNARDLGISVIHQDRHLVPYFTGLENLYLGADYPKRKLWLGIRWDIMREEAEKLKVQLGIEVPLEKQAQDMSPTERTLLEILRAVRVGCKLLFLDEPTASLTDLETEILFRLLFRLKSQGTAIIYVSHRLDEVFRLAERITVLRNGQLAGTVIKDDVNKDSLIKLMAGREILSSDVKKEAEVNAEPFVLEVKGLRTVDKRVKEATFSLRKGEIVGIFGLAGAGRTELLEAIYGIRPNCRGEIRIKGKVLSKPSPAVSLQEGIVLIPEDRRGQALIMDMSIRENITLPVLKNYTARGIIAHTKELRDTEDCITELKIKANGAGQAVQALSGGNQQKVVFARALMSRPGLFLCDEPTQGVDVMTRSEIHRLLRNQAEQGGAVVYVSSDLEEMLEVAHRLVIMHDGETITEFAAKGLTQESVLQCCYYPRKESEPSIEGEG</sequence>
<keyword evidence="3" id="KW-0547">Nucleotide-binding</keyword>
<evidence type="ECO:0000256" key="2">
    <source>
        <dbReference type="ARBA" id="ARBA00022737"/>
    </source>
</evidence>
<dbReference type="SMART" id="SM00382">
    <property type="entry name" value="AAA"/>
    <property type="match status" value="2"/>
</dbReference>
<dbReference type="SUPFAM" id="SSF52540">
    <property type="entry name" value="P-loop containing nucleoside triphosphate hydrolases"/>
    <property type="match status" value="2"/>
</dbReference>
<gene>
    <name evidence="6" type="ORF">SAMN02746098_03365</name>
</gene>
<evidence type="ECO:0000313" key="7">
    <source>
        <dbReference type="Proteomes" id="UP000183954"/>
    </source>
</evidence>
<dbReference type="GO" id="GO:0005524">
    <property type="term" value="F:ATP binding"/>
    <property type="evidence" value="ECO:0007669"/>
    <property type="project" value="UniProtKB-KW"/>
</dbReference>
<dbReference type="CDD" id="cd03215">
    <property type="entry name" value="ABC_Carb_Monos_II"/>
    <property type="match status" value="1"/>
</dbReference>
<evidence type="ECO:0000313" key="6">
    <source>
        <dbReference type="EMBL" id="SHI24589.1"/>
    </source>
</evidence>
<keyword evidence="4 6" id="KW-0067">ATP-binding</keyword>
<dbReference type="PROSITE" id="PS00211">
    <property type="entry name" value="ABC_TRANSPORTER_1"/>
    <property type="match status" value="1"/>
</dbReference>
<evidence type="ECO:0000256" key="3">
    <source>
        <dbReference type="ARBA" id="ARBA00022741"/>
    </source>
</evidence>
<dbReference type="GO" id="GO:0016887">
    <property type="term" value="F:ATP hydrolysis activity"/>
    <property type="evidence" value="ECO:0007669"/>
    <property type="project" value="InterPro"/>
</dbReference>
<organism evidence="6 7">
    <name type="scientific">Desulfosporosinus lacus DSM 15449</name>
    <dbReference type="NCBI Taxonomy" id="1121420"/>
    <lineage>
        <taxon>Bacteria</taxon>
        <taxon>Bacillati</taxon>
        <taxon>Bacillota</taxon>
        <taxon>Clostridia</taxon>
        <taxon>Eubacteriales</taxon>
        <taxon>Desulfitobacteriaceae</taxon>
        <taxon>Desulfosporosinus</taxon>
    </lineage>
</organism>
<dbReference type="InterPro" id="IPR003439">
    <property type="entry name" value="ABC_transporter-like_ATP-bd"/>
</dbReference>
<dbReference type="OrthoDB" id="1934611at2"/>
<accession>A0A1M5ZKC9</accession>
<dbReference type="RefSeq" id="WP_073030862.1">
    <property type="nucleotide sequence ID" value="NZ_FQXJ01000012.1"/>
</dbReference>
<dbReference type="Proteomes" id="UP000183954">
    <property type="component" value="Unassembled WGS sequence"/>
</dbReference>
<dbReference type="STRING" id="1121420.SAMN02746098_03365"/>
<dbReference type="PROSITE" id="PS50893">
    <property type="entry name" value="ABC_TRANSPORTER_2"/>
    <property type="match status" value="2"/>
</dbReference>
<proteinExistence type="predicted"/>
<dbReference type="InterPro" id="IPR017871">
    <property type="entry name" value="ABC_transporter-like_CS"/>
</dbReference>
<feature type="domain" description="ABC transporter" evidence="5">
    <location>
        <begin position="243"/>
        <end position="499"/>
    </location>
</feature>
<keyword evidence="2" id="KW-0677">Repeat</keyword>
<dbReference type="CDD" id="cd03216">
    <property type="entry name" value="ABC_Carb_Monos_I"/>
    <property type="match status" value="1"/>
</dbReference>
<dbReference type="AlphaFoldDB" id="A0A1M5ZKC9"/>
<dbReference type="Gene3D" id="3.40.50.300">
    <property type="entry name" value="P-loop containing nucleotide triphosphate hydrolases"/>
    <property type="match status" value="2"/>
</dbReference>
<protein>
    <submittedName>
        <fullName evidence="6">Ribose transport system ATP-binding protein</fullName>
    </submittedName>
</protein>
<dbReference type="Pfam" id="PF00005">
    <property type="entry name" value="ABC_tran"/>
    <property type="match status" value="2"/>
</dbReference>
<name>A0A1M5ZKC9_9FIRM</name>
<dbReference type="PANTHER" id="PTHR43790">
    <property type="entry name" value="CARBOHYDRATE TRANSPORT ATP-BINDING PROTEIN MG119-RELATED"/>
    <property type="match status" value="1"/>
</dbReference>
<keyword evidence="1" id="KW-0813">Transport</keyword>
<keyword evidence="7" id="KW-1185">Reference proteome</keyword>
<dbReference type="InterPro" id="IPR027417">
    <property type="entry name" value="P-loop_NTPase"/>
</dbReference>
<evidence type="ECO:0000259" key="5">
    <source>
        <dbReference type="PROSITE" id="PS50893"/>
    </source>
</evidence>
<dbReference type="InterPro" id="IPR003593">
    <property type="entry name" value="AAA+_ATPase"/>
</dbReference>
<dbReference type="InterPro" id="IPR050107">
    <property type="entry name" value="ABC_carbohydrate_import_ATPase"/>
</dbReference>
<feature type="domain" description="ABC transporter" evidence="5">
    <location>
        <begin position="4"/>
        <end position="242"/>
    </location>
</feature>
<dbReference type="EMBL" id="FQXJ01000012">
    <property type="protein sequence ID" value="SHI24589.1"/>
    <property type="molecule type" value="Genomic_DNA"/>
</dbReference>
<evidence type="ECO:0000256" key="4">
    <source>
        <dbReference type="ARBA" id="ARBA00022840"/>
    </source>
</evidence>